<comment type="function">
    <text evidence="3">Required for the function of coenzyme Q in the respiratory chain. May serve as a chaperone or may be involved in the transport of Q6 from its site of synthesis to the catalytic sites of the respiratory complexes.</text>
</comment>
<sequence>MLVRPCPAALRHRLTRSLFTLPDFSSLSPFSEPGTGPDELQTYHERKVLPYRPSELYHIVADVASYPEFIPFCTGSRILRKSSPTDPRPSGSSSLPAQSMTMDAELTVGFLSFKERYTSKVTCRPNKSVEAVASSSTPLFKTLTTTWRFQPAPTRSPQFLSSSSAFIPSSNHPQSNFKSPSAFPPPQSRDRHSVASSQGASSSGSVASPKDDDSTPTLVTLEVAFAFASPVHAAVSAAFFGQVSKRMVEAFEERCQHIYGRSRR</sequence>
<feature type="region of interest" description="Disordered" evidence="4">
    <location>
        <begin position="80"/>
        <end position="99"/>
    </location>
</feature>
<feature type="compositionally biased region" description="Polar residues" evidence="4">
    <location>
        <begin position="82"/>
        <end position="99"/>
    </location>
</feature>
<dbReference type="Proteomes" id="UP000292702">
    <property type="component" value="Unassembled WGS sequence"/>
</dbReference>
<dbReference type="GO" id="GO:0005739">
    <property type="term" value="C:mitochondrion"/>
    <property type="evidence" value="ECO:0007669"/>
    <property type="project" value="TreeGrafter"/>
</dbReference>
<comment type="similarity">
    <text evidence="1">Belongs to the COQ10 family.</text>
</comment>
<gene>
    <name evidence="6" type="ORF">EIP91_005279</name>
</gene>
<dbReference type="GO" id="GO:0048039">
    <property type="term" value="F:ubiquinone binding"/>
    <property type="evidence" value="ECO:0007669"/>
    <property type="project" value="InterPro"/>
</dbReference>
<comment type="caution">
    <text evidence="6">The sequence shown here is derived from an EMBL/GenBank/DDBJ whole genome shotgun (WGS) entry which is preliminary data.</text>
</comment>
<dbReference type="Pfam" id="PF03364">
    <property type="entry name" value="Polyketide_cyc"/>
    <property type="match status" value="1"/>
</dbReference>
<proteinExistence type="inferred from homology"/>
<dbReference type="OrthoDB" id="292693at2759"/>
<feature type="domain" description="Coenzyme Q-binding protein COQ10 START" evidence="5">
    <location>
        <begin position="49"/>
        <end position="252"/>
    </location>
</feature>
<dbReference type="STRING" id="92696.A0A4V2MXG6"/>
<dbReference type="InterPro" id="IPR023393">
    <property type="entry name" value="START-like_dom_sf"/>
</dbReference>
<dbReference type="GO" id="GO:0045333">
    <property type="term" value="P:cellular respiration"/>
    <property type="evidence" value="ECO:0007669"/>
    <property type="project" value="InterPro"/>
</dbReference>
<accession>A0A4V2MXG6</accession>
<evidence type="ECO:0000256" key="4">
    <source>
        <dbReference type="SAM" id="MobiDB-lite"/>
    </source>
</evidence>
<feature type="region of interest" description="Disordered" evidence="4">
    <location>
        <begin position="153"/>
        <end position="213"/>
    </location>
</feature>
<evidence type="ECO:0000256" key="3">
    <source>
        <dbReference type="ARBA" id="ARBA00024947"/>
    </source>
</evidence>
<dbReference type="PANTHER" id="PTHR12901:SF10">
    <property type="entry name" value="COENZYME Q-BINDING PROTEIN COQ10, MITOCHONDRIAL"/>
    <property type="match status" value="1"/>
</dbReference>
<evidence type="ECO:0000313" key="6">
    <source>
        <dbReference type="EMBL" id="TCD70027.1"/>
    </source>
</evidence>
<keyword evidence="7" id="KW-1185">Reference proteome</keyword>
<comment type="subunit">
    <text evidence="2">Interacts with coenzyme Q.</text>
</comment>
<evidence type="ECO:0000313" key="7">
    <source>
        <dbReference type="Proteomes" id="UP000292702"/>
    </source>
</evidence>
<protein>
    <recommendedName>
        <fullName evidence="5">Coenzyme Q-binding protein COQ10 START domain-containing protein</fullName>
    </recommendedName>
</protein>
<dbReference type="PANTHER" id="PTHR12901">
    <property type="entry name" value="SPERM PROTEIN HOMOLOG"/>
    <property type="match status" value="1"/>
</dbReference>
<dbReference type="InterPro" id="IPR005031">
    <property type="entry name" value="COQ10_START"/>
</dbReference>
<dbReference type="AlphaFoldDB" id="A0A4V2MXG6"/>
<feature type="compositionally biased region" description="Low complexity" evidence="4">
    <location>
        <begin position="161"/>
        <end position="170"/>
    </location>
</feature>
<dbReference type="InterPro" id="IPR044996">
    <property type="entry name" value="COQ10-like"/>
</dbReference>
<dbReference type="EMBL" id="RWJN01000029">
    <property type="protein sequence ID" value="TCD70027.1"/>
    <property type="molecule type" value="Genomic_DNA"/>
</dbReference>
<dbReference type="SUPFAM" id="SSF55961">
    <property type="entry name" value="Bet v1-like"/>
    <property type="match status" value="2"/>
</dbReference>
<evidence type="ECO:0000259" key="5">
    <source>
        <dbReference type="Pfam" id="PF03364"/>
    </source>
</evidence>
<reference evidence="6 7" key="1">
    <citation type="submission" date="2018-11" db="EMBL/GenBank/DDBJ databases">
        <title>Genome assembly of Steccherinum ochraceum LE-BIN_3174, the white-rot fungus of the Steccherinaceae family (The Residual Polyporoid clade, Polyporales, Basidiomycota).</title>
        <authorList>
            <person name="Fedorova T.V."/>
            <person name="Glazunova O.A."/>
            <person name="Landesman E.O."/>
            <person name="Moiseenko K.V."/>
            <person name="Psurtseva N.V."/>
            <person name="Savinova O.S."/>
            <person name="Shakhova N.V."/>
            <person name="Tyazhelova T.V."/>
            <person name="Vasina D.V."/>
        </authorList>
    </citation>
    <scope>NUCLEOTIDE SEQUENCE [LARGE SCALE GENOMIC DNA]</scope>
    <source>
        <strain evidence="6 7">LE-BIN_3174</strain>
    </source>
</reference>
<dbReference type="Gene3D" id="3.30.530.20">
    <property type="match status" value="1"/>
</dbReference>
<evidence type="ECO:0000256" key="1">
    <source>
        <dbReference type="ARBA" id="ARBA00006885"/>
    </source>
</evidence>
<feature type="compositionally biased region" description="Low complexity" evidence="4">
    <location>
        <begin position="194"/>
        <end position="208"/>
    </location>
</feature>
<dbReference type="CDD" id="cd07813">
    <property type="entry name" value="COQ10p_like"/>
    <property type="match status" value="1"/>
</dbReference>
<evidence type="ECO:0000256" key="2">
    <source>
        <dbReference type="ARBA" id="ARBA00011814"/>
    </source>
</evidence>
<organism evidence="6 7">
    <name type="scientific">Steccherinum ochraceum</name>
    <dbReference type="NCBI Taxonomy" id="92696"/>
    <lineage>
        <taxon>Eukaryota</taxon>
        <taxon>Fungi</taxon>
        <taxon>Dikarya</taxon>
        <taxon>Basidiomycota</taxon>
        <taxon>Agaricomycotina</taxon>
        <taxon>Agaricomycetes</taxon>
        <taxon>Polyporales</taxon>
        <taxon>Steccherinaceae</taxon>
        <taxon>Steccherinum</taxon>
    </lineage>
</organism>
<name>A0A4V2MXG6_9APHY</name>